<evidence type="ECO:0000313" key="2">
    <source>
        <dbReference type="EMBL" id="KAK3935057.1"/>
    </source>
</evidence>
<dbReference type="Proteomes" id="UP001303473">
    <property type="component" value="Unassembled WGS sequence"/>
</dbReference>
<evidence type="ECO:0000313" key="3">
    <source>
        <dbReference type="Proteomes" id="UP001303473"/>
    </source>
</evidence>
<feature type="transmembrane region" description="Helical" evidence="1">
    <location>
        <begin position="12"/>
        <end position="33"/>
    </location>
</feature>
<accession>A0AAN6RYZ3</accession>
<keyword evidence="3" id="KW-1185">Reference proteome</keyword>
<proteinExistence type="predicted"/>
<feature type="transmembrane region" description="Helical" evidence="1">
    <location>
        <begin position="83"/>
        <end position="101"/>
    </location>
</feature>
<gene>
    <name evidence="2" type="ORF">QBC46DRAFT_413384</name>
</gene>
<dbReference type="EMBL" id="MU853944">
    <property type="protein sequence ID" value="KAK3935057.1"/>
    <property type="molecule type" value="Genomic_DNA"/>
</dbReference>
<organism evidence="2 3">
    <name type="scientific">Diplogelasinospora grovesii</name>
    <dbReference type="NCBI Taxonomy" id="303347"/>
    <lineage>
        <taxon>Eukaryota</taxon>
        <taxon>Fungi</taxon>
        <taxon>Dikarya</taxon>
        <taxon>Ascomycota</taxon>
        <taxon>Pezizomycotina</taxon>
        <taxon>Sordariomycetes</taxon>
        <taxon>Sordariomycetidae</taxon>
        <taxon>Sordariales</taxon>
        <taxon>Diplogelasinosporaceae</taxon>
        <taxon>Diplogelasinospora</taxon>
    </lineage>
</organism>
<sequence length="144" mass="16078">MEPLTRWQTTALIAALSLAMVTNLTSFISLYTLRQDNTLSQTPQTLYRRHRRTFIVLAIILSIVTTGAQGTFAALFFNRGSIWAIYLLSSIIISSMVREVLDGLGVGANRTRYPPQQYSYSLTSHGLHFGVWSQYVSATASIKN</sequence>
<keyword evidence="1" id="KW-1133">Transmembrane helix</keyword>
<keyword evidence="1" id="KW-0472">Membrane</keyword>
<dbReference type="AlphaFoldDB" id="A0AAN6RYZ3"/>
<protein>
    <submittedName>
        <fullName evidence="2">Uncharacterized protein</fullName>
    </submittedName>
</protein>
<comment type="caution">
    <text evidence="2">The sequence shown here is derived from an EMBL/GenBank/DDBJ whole genome shotgun (WGS) entry which is preliminary data.</text>
</comment>
<name>A0AAN6RYZ3_9PEZI</name>
<feature type="transmembrane region" description="Helical" evidence="1">
    <location>
        <begin position="54"/>
        <end position="77"/>
    </location>
</feature>
<evidence type="ECO:0000256" key="1">
    <source>
        <dbReference type="SAM" id="Phobius"/>
    </source>
</evidence>
<keyword evidence="1" id="KW-0812">Transmembrane</keyword>
<reference evidence="3" key="1">
    <citation type="journal article" date="2023" name="Mol. Phylogenet. Evol.">
        <title>Genome-scale phylogeny and comparative genomics of the fungal order Sordariales.</title>
        <authorList>
            <person name="Hensen N."/>
            <person name="Bonometti L."/>
            <person name="Westerberg I."/>
            <person name="Brannstrom I.O."/>
            <person name="Guillou S."/>
            <person name="Cros-Aarteil S."/>
            <person name="Calhoun S."/>
            <person name="Haridas S."/>
            <person name="Kuo A."/>
            <person name="Mondo S."/>
            <person name="Pangilinan J."/>
            <person name="Riley R."/>
            <person name="LaButti K."/>
            <person name="Andreopoulos B."/>
            <person name="Lipzen A."/>
            <person name="Chen C."/>
            <person name="Yan M."/>
            <person name="Daum C."/>
            <person name="Ng V."/>
            <person name="Clum A."/>
            <person name="Steindorff A."/>
            <person name="Ohm R.A."/>
            <person name="Martin F."/>
            <person name="Silar P."/>
            <person name="Natvig D.O."/>
            <person name="Lalanne C."/>
            <person name="Gautier V."/>
            <person name="Ament-Velasquez S.L."/>
            <person name="Kruys A."/>
            <person name="Hutchinson M.I."/>
            <person name="Powell A.J."/>
            <person name="Barry K."/>
            <person name="Miller A.N."/>
            <person name="Grigoriev I.V."/>
            <person name="Debuchy R."/>
            <person name="Gladieux P."/>
            <person name="Hiltunen Thoren M."/>
            <person name="Johannesson H."/>
        </authorList>
    </citation>
    <scope>NUCLEOTIDE SEQUENCE [LARGE SCALE GENOMIC DNA]</scope>
    <source>
        <strain evidence="3">CBS 340.73</strain>
    </source>
</reference>